<dbReference type="AlphaFoldDB" id="A0A6A6MQ78"/>
<proteinExistence type="predicted"/>
<dbReference type="Proteomes" id="UP000467840">
    <property type="component" value="Chromosome 15"/>
</dbReference>
<name>A0A6A6MQ78_HEVBR</name>
<dbReference type="EMBL" id="JAAGAX010000005">
    <property type="protein sequence ID" value="KAF2314416.1"/>
    <property type="molecule type" value="Genomic_DNA"/>
</dbReference>
<organism evidence="1 2">
    <name type="scientific">Hevea brasiliensis</name>
    <name type="common">Para rubber tree</name>
    <name type="synonym">Siphonia brasiliensis</name>
    <dbReference type="NCBI Taxonomy" id="3981"/>
    <lineage>
        <taxon>Eukaryota</taxon>
        <taxon>Viridiplantae</taxon>
        <taxon>Streptophyta</taxon>
        <taxon>Embryophyta</taxon>
        <taxon>Tracheophyta</taxon>
        <taxon>Spermatophyta</taxon>
        <taxon>Magnoliopsida</taxon>
        <taxon>eudicotyledons</taxon>
        <taxon>Gunneridae</taxon>
        <taxon>Pentapetalae</taxon>
        <taxon>rosids</taxon>
        <taxon>fabids</taxon>
        <taxon>Malpighiales</taxon>
        <taxon>Euphorbiaceae</taxon>
        <taxon>Crotonoideae</taxon>
        <taxon>Micrandreae</taxon>
        <taxon>Hevea</taxon>
    </lineage>
</organism>
<protein>
    <submittedName>
        <fullName evidence="1">Uncharacterized protein</fullName>
    </submittedName>
</protein>
<reference evidence="1 2" key="1">
    <citation type="journal article" date="2020" name="Mol. Plant">
        <title>The Chromosome-Based Rubber Tree Genome Provides New Insights into Spurge Genome Evolution and Rubber Biosynthesis.</title>
        <authorList>
            <person name="Liu J."/>
            <person name="Shi C."/>
            <person name="Shi C.C."/>
            <person name="Li W."/>
            <person name="Zhang Q.J."/>
            <person name="Zhang Y."/>
            <person name="Li K."/>
            <person name="Lu H.F."/>
            <person name="Shi C."/>
            <person name="Zhu S.T."/>
            <person name="Xiao Z.Y."/>
            <person name="Nan H."/>
            <person name="Yue Y."/>
            <person name="Zhu X.G."/>
            <person name="Wu Y."/>
            <person name="Hong X.N."/>
            <person name="Fan G.Y."/>
            <person name="Tong Y."/>
            <person name="Zhang D."/>
            <person name="Mao C.L."/>
            <person name="Liu Y.L."/>
            <person name="Hao S.J."/>
            <person name="Liu W.Q."/>
            <person name="Lv M.Q."/>
            <person name="Zhang H.B."/>
            <person name="Liu Y."/>
            <person name="Hu-Tang G.R."/>
            <person name="Wang J.P."/>
            <person name="Wang J.H."/>
            <person name="Sun Y.H."/>
            <person name="Ni S.B."/>
            <person name="Chen W.B."/>
            <person name="Zhang X.C."/>
            <person name="Jiao Y.N."/>
            <person name="Eichler E.E."/>
            <person name="Li G.H."/>
            <person name="Liu X."/>
            <person name="Gao L.Z."/>
        </authorList>
    </citation>
    <scope>NUCLEOTIDE SEQUENCE [LARGE SCALE GENOMIC DNA]</scope>
    <source>
        <strain evidence="2">cv. GT1</strain>
        <tissue evidence="1">Leaf</tissue>
    </source>
</reference>
<evidence type="ECO:0000313" key="2">
    <source>
        <dbReference type="Proteomes" id="UP000467840"/>
    </source>
</evidence>
<accession>A0A6A6MQ78</accession>
<gene>
    <name evidence="1" type="ORF">GH714_026224</name>
</gene>
<comment type="caution">
    <text evidence="1">The sequence shown here is derived from an EMBL/GenBank/DDBJ whole genome shotgun (WGS) entry which is preliminary data.</text>
</comment>
<keyword evidence="2" id="KW-1185">Reference proteome</keyword>
<sequence>MAFVGASRSFMPKTMLSLPTGKPCHQKPLVIKCAKRNRPKPSSGSTPPQINSVLRAVRIQFREEVILVPSSLNIVDDTKKTEVLDDAIALKTEVAN</sequence>
<evidence type="ECO:0000313" key="1">
    <source>
        <dbReference type="EMBL" id="KAF2314416.1"/>
    </source>
</evidence>